<dbReference type="EMBL" id="JALJOQ010000082">
    <property type="protein sequence ID" value="KAK9800357.1"/>
    <property type="molecule type" value="Genomic_DNA"/>
</dbReference>
<organism evidence="2 3">
    <name type="scientific">Symbiochloris irregularis</name>
    <dbReference type="NCBI Taxonomy" id="706552"/>
    <lineage>
        <taxon>Eukaryota</taxon>
        <taxon>Viridiplantae</taxon>
        <taxon>Chlorophyta</taxon>
        <taxon>core chlorophytes</taxon>
        <taxon>Trebouxiophyceae</taxon>
        <taxon>Trebouxiales</taxon>
        <taxon>Trebouxiaceae</taxon>
        <taxon>Symbiochloris</taxon>
    </lineage>
</organism>
<dbReference type="Pfam" id="PF01841">
    <property type="entry name" value="Transglut_core"/>
    <property type="match status" value="1"/>
</dbReference>
<evidence type="ECO:0000313" key="3">
    <source>
        <dbReference type="Proteomes" id="UP001465755"/>
    </source>
</evidence>
<dbReference type="SUPFAM" id="SSF54001">
    <property type="entry name" value="Cysteine proteinases"/>
    <property type="match status" value="1"/>
</dbReference>
<protein>
    <recommendedName>
        <fullName evidence="1">Transglutaminase-like domain-containing protein</fullName>
    </recommendedName>
</protein>
<evidence type="ECO:0000259" key="1">
    <source>
        <dbReference type="Pfam" id="PF01841"/>
    </source>
</evidence>
<keyword evidence="3" id="KW-1185">Reference proteome</keyword>
<comment type="caution">
    <text evidence="2">The sequence shown here is derived from an EMBL/GenBank/DDBJ whole genome shotgun (WGS) entry which is preliminary data.</text>
</comment>
<dbReference type="AlphaFoldDB" id="A0AAW1NZI6"/>
<dbReference type="Gene3D" id="3.10.620.30">
    <property type="match status" value="1"/>
</dbReference>
<accession>A0AAW1NZI6</accession>
<dbReference type="PANTHER" id="PTHR35532">
    <property type="entry name" value="SIMILAR TO POLYHYDROXYALKANOATE DEPOLYMERASE"/>
    <property type="match status" value="1"/>
</dbReference>
<proteinExistence type="predicted"/>
<dbReference type="InterPro" id="IPR002931">
    <property type="entry name" value="Transglutaminase-like"/>
</dbReference>
<name>A0AAW1NZI6_9CHLO</name>
<dbReference type="PANTHER" id="PTHR35532:SF5">
    <property type="entry name" value="CARBOHYDRATE-BINDING DOMAIN-CONTAINING PROTEIN"/>
    <property type="match status" value="1"/>
</dbReference>
<dbReference type="Proteomes" id="UP001465755">
    <property type="component" value="Unassembled WGS sequence"/>
</dbReference>
<feature type="domain" description="Transglutaminase-like" evidence="1">
    <location>
        <begin position="65"/>
        <end position="157"/>
    </location>
</feature>
<reference evidence="2 3" key="1">
    <citation type="journal article" date="2024" name="Nat. Commun.">
        <title>Phylogenomics reveals the evolutionary origins of lichenization in chlorophyte algae.</title>
        <authorList>
            <person name="Puginier C."/>
            <person name="Libourel C."/>
            <person name="Otte J."/>
            <person name="Skaloud P."/>
            <person name="Haon M."/>
            <person name="Grisel S."/>
            <person name="Petersen M."/>
            <person name="Berrin J.G."/>
            <person name="Delaux P.M."/>
            <person name="Dal Grande F."/>
            <person name="Keller J."/>
        </authorList>
    </citation>
    <scope>NUCLEOTIDE SEQUENCE [LARGE SCALE GENOMIC DNA]</scope>
    <source>
        <strain evidence="2 3">SAG 2036</strain>
    </source>
</reference>
<dbReference type="InterPro" id="IPR038765">
    <property type="entry name" value="Papain-like_cys_pep_sf"/>
</dbReference>
<gene>
    <name evidence="2" type="ORF">WJX73_009754</name>
</gene>
<evidence type="ECO:0000313" key="2">
    <source>
        <dbReference type="EMBL" id="KAK9800357.1"/>
    </source>
</evidence>
<sequence>MPLKDRDIITTEKLAENVHLSIKARTATAWAAAVPEEVWLNNVIPYACMNEERSEWRKNFSTVLQPLVQHAQSLTEAVFIINQRLWPIYKVHFEPDQTPAIMSPQQVWRAGHASCTGLSIFLVCALRAVGVPARVAGTAEWNTPTGGNHDWVEVWDDVWSFTGPAEYTPQGLNATWFFPEPAQRQVKGSRKHGIYATSWRPTPDGHFPLEWAWLDHSVHGLDVTEHYLHTQRPGLSALTS</sequence>